<feature type="region of interest" description="Disordered" evidence="1">
    <location>
        <begin position="369"/>
        <end position="405"/>
    </location>
</feature>
<gene>
    <name evidence="2" type="ORF">WMSIL1_LOCUS2336</name>
</gene>
<feature type="compositionally biased region" description="Polar residues" evidence="1">
    <location>
        <begin position="215"/>
        <end position="242"/>
    </location>
</feature>
<organism evidence="2 3">
    <name type="scientific">Hymenolepis diminuta</name>
    <name type="common">Rat tapeworm</name>
    <dbReference type="NCBI Taxonomy" id="6216"/>
    <lineage>
        <taxon>Eukaryota</taxon>
        <taxon>Metazoa</taxon>
        <taxon>Spiralia</taxon>
        <taxon>Lophotrochozoa</taxon>
        <taxon>Platyhelminthes</taxon>
        <taxon>Cestoda</taxon>
        <taxon>Eucestoda</taxon>
        <taxon>Cyclophyllidea</taxon>
        <taxon>Hymenolepididae</taxon>
        <taxon>Hymenolepis</taxon>
    </lineage>
</organism>
<dbReference type="Proteomes" id="UP000321570">
    <property type="component" value="Unassembled WGS sequence"/>
</dbReference>
<feature type="region of interest" description="Disordered" evidence="1">
    <location>
        <begin position="215"/>
        <end position="293"/>
    </location>
</feature>
<name>A0A564Y3F7_HYMDI</name>
<feature type="compositionally biased region" description="Low complexity" evidence="1">
    <location>
        <begin position="371"/>
        <end position="383"/>
    </location>
</feature>
<feature type="compositionally biased region" description="Polar residues" evidence="1">
    <location>
        <begin position="444"/>
        <end position="456"/>
    </location>
</feature>
<dbReference type="AlphaFoldDB" id="A0A564Y3F7"/>
<proteinExistence type="predicted"/>
<dbReference type="EMBL" id="CABIJS010000063">
    <property type="protein sequence ID" value="VUZ41519.1"/>
    <property type="molecule type" value="Genomic_DNA"/>
</dbReference>
<sequence length="578" mass="64388">MYYFADDYDHEGVDWQLANKNIRYLNNSAEGLEEEDDYEEDVDLAFELQYLKREQEKTRRRGYHKYRMFPGTPPANPPVTVYYDVKELKVRGVPTFKPPAYARISRKDQSLPPGVTRDAYGVECGFLRRPGSLPPTIPSSIGGRYQQRTASLPPSKQFPIENQKVEKCSPKKLTMSEFEGVAGSSLLTEILSPTQPEFHSLSGISEEKTEITIQISKNRSSSEAFDESGTYSTPSGSLQLSETFDDLTLFTPPNKSKRPEVISGSTVEMKTPAKQVPTSSPSAQSPGSSGSRCFVGQSHSGLIATLDDINTRMTMIQEKILSPNKTPEEAARILDFYKQMNLLYRALRLPPFKMDTSTIKECERIVSPLIPGSSSTSDTSPGSKEGFESVKTSTPKQISPGSPDLRDIETEINERWAELEKMKEKWLCEKRAEAKAEFEKRWSKSGSSDSPASTSRVVLEKSQHFELKSGLPKSSPMNRSPNEEGSRILETSQSYCVGGHLLHFSSINQNESGVMASSSREQSLKLEASQGCEAGSWQDTQISRSTNESVDSSSREHSRILETSEKYEVPGCESGFKN</sequence>
<feature type="compositionally biased region" description="Basic and acidic residues" evidence="1">
    <location>
        <begin position="553"/>
        <end position="568"/>
    </location>
</feature>
<feature type="compositionally biased region" description="Polar residues" evidence="1">
    <location>
        <begin position="390"/>
        <end position="400"/>
    </location>
</feature>
<reference evidence="2 3" key="1">
    <citation type="submission" date="2019-07" db="EMBL/GenBank/DDBJ databases">
        <authorList>
            <person name="Jastrzebski P J."/>
            <person name="Paukszto L."/>
            <person name="Jastrzebski P J."/>
        </authorList>
    </citation>
    <scope>NUCLEOTIDE SEQUENCE [LARGE SCALE GENOMIC DNA]</scope>
    <source>
        <strain evidence="2 3">WMS-il1</strain>
    </source>
</reference>
<keyword evidence="3" id="KW-1185">Reference proteome</keyword>
<feature type="compositionally biased region" description="Polar residues" evidence="1">
    <location>
        <begin position="537"/>
        <end position="552"/>
    </location>
</feature>
<feature type="compositionally biased region" description="Basic and acidic residues" evidence="1">
    <location>
        <begin position="458"/>
        <end position="467"/>
    </location>
</feature>
<evidence type="ECO:0000313" key="2">
    <source>
        <dbReference type="EMBL" id="VUZ41519.1"/>
    </source>
</evidence>
<accession>A0A564Y3F7</accession>
<evidence type="ECO:0000256" key="1">
    <source>
        <dbReference type="SAM" id="MobiDB-lite"/>
    </source>
</evidence>
<protein>
    <submittedName>
        <fullName evidence="2">Uncharacterized protein</fullName>
    </submittedName>
</protein>
<feature type="region of interest" description="Disordered" evidence="1">
    <location>
        <begin position="513"/>
        <end position="578"/>
    </location>
</feature>
<evidence type="ECO:0000313" key="3">
    <source>
        <dbReference type="Proteomes" id="UP000321570"/>
    </source>
</evidence>
<feature type="compositionally biased region" description="Low complexity" evidence="1">
    <location>
        <begin position="279"/>
        <end position="291"/>
    </location>
</feature>
<feature type="region of interest" description="Disordered" evidence="1">
    <location>
        <begin position="438"/>
        <end position="487"/>
    </location>
</feature>